<dbReference type="AlphaFoldDB" id="A0A7R7ICZ6"/>
<dbReference type="PANTHER" id="PTHR11647">
    <property type="entry name" value="HYDRANTOINASE/DIHYDROPYRIMIDINASE FAMILY MEMBER"/>
    <property type="match status" value="1"/>
</dbReference>
<dbReference type="SUPFAM" id="SSF51556">
    <property type="entry name" value="Metallo-dependent hydrolases"/>
    <property type="match status" value="1"/>
</dbReference>
<dbReference type="InterPro" id="IPR050378">
    <property type="entry name" value="Metallo-dep_Hydrolases_sf"/>
</dbReference>
<dbReference type="GO" id="GO:0016810">
    <property type="term" value="F:hydrolase activity, acting on carbon-nitrogen (but not peptide) bonds"/>
    <property type="evidence" value="ECO:0007669"/>
    <property type="project" value="InterPro"/>
</dbReference>
<keyword evidence="4" id="KW-1185">Reference proteome</keyword>
<dbReference type="Proteomes" id="UP000595897">
    <property type="component" value="Chromosome"/>
</dbReference>
<dbReference type="InterPro" id="IPR032466">
    <property type="entry name" value="Metal_Hydrolase"/>
</dbReference>
<gene>
    <name evidence="3" type="ORF">bsdtb5_25580</name>
</gene>
<dbReference type="SUPFAM" id="SSF51338">
    <property type="entry name" value="Composite domain of metallo-dependent hydrolases"/>
    <property type="match status" value="1"/>
</dbReference>
<dbReference type="InterPro" id="IPR011059">
    <property type="entry name" value="Metal-dep_hydrolase_composite"/>
</dbReference>
<organism evidence="3 4">
    <name type="scientific">Anaeromicropila herbilytica</name>
    <dbReference type="NCBI Taxonomy" id="2785025"/>
    <lineage>
        <taxon>Bacteria</taxon>
        <taxon>Bacillati</taxon>
        <taxon>Bacillota</taxon>
        <taxon>Clostridia</taxon>
        <taxon>Lachnospirales</taxon>
        <taxon>Lachnospiraceae</taxon>
        <taxon>Anaeromicropila</taxon>
    </lineage>
</organism>
<evidence type="ECO:0000313" key="3">
    <source>
        <dbReference type="EMBL" id="BCN31263.1"/>
    </source>
</evidence>
<dbReference type="KEGG" id="ahb:bsdtb5_25580"/>
<evidence type="ECO:0000259" key="2">
    <source>
        <dbReference type="Pfam" id="PF01979"/>
    </source>
</evidence>
<dbReference type="Gene3D" id="3.20.20.140">
    <property type="entry name" value="Metal-dependent hydrolases"/>
    <property type="match status" value="1"/>
</dbReference>
<name>A0A7R7ICZ6_9FIRM</name>
<comment type="cofactor">
    <cofactor evidence="1">
        <name>Zn(2+)</name>
        <dbReference type="ChEBI" id="CHEBI:29105"/>
    </cofactor>
</comment>
<dbReference type="Pfam" id="PF01979">
    <property type="entry name" value="Amidohydro_1"/>
    <property type="match status" value="1"/>
</dbReference>
<proteinExistence type="predicted"/>
<evidence type="ECO:0000256" key="1">
    <source>
        <dbReference type="ARBA" id="ARBA00001947"/>
    </source>
</evidence>
<feature type="domain" description="Amidohydrolase-related" evidence="2">
    <location>
        <begin position="51"/>
        <end position="432"/>
    </location>
</feature>
<reference evidence="3 4" key="1">
    <citation type="submission" date="2020-11" db="EMBL/GenBank/DDBJ databases">
        <title>Draft genome sequencing of a Lachnospiraceae strain isolated from anoxic soil subjected to BSD treatment.</title>
        <authorList>
            <person name="Uek A."/>
            <person name="Tonouchi A."/>
        </authorList>
    </citation>
    <scope>NUCLEOTIDE SEQUENCE [LARGE SCALE GENOMIC DNA]</scope>
    <source>
        <strain evidence="3 4">TB5</strain>
    </source>
</reference>
<dbReference type="RefSeq" id="WP_271712399.1">
    <property type="nucleotide sequence ID" value="NZ_AP024169.1"/>
</dbReference>
<protein>
    <submittedName>
        <fullName evidence="3">D-aminoacylase</fullName>
    </submittedName>
</protein>
<dbReference type="InterPro" id="IPR006680">
    <property type="entry name" value="Amidohydro-rel"/>
</dbReference>
<dbReference type="PANTHER" id="PTHR11647:SF1">
    <property type="entry name" value="COLLAPSIN RESPONSE MEDIATOR PROTEIN"/>
    <property type="match status" value="1"/>
</dbReference>
<sequence>MLDLVISNGIVIDTKNTEQHPLNIGIKDNKIVVATNDVLEGIESIDATGLYVCPGFIDPHGHIDGHPYSGELSACQGITTTIGGNCGLSPLSTGHFLREQEEKGFIINQAELIGHSFTLRKQAGISDVYRKATNKEIDRMCGLASEALEEGACGISFGLDYSPGASYEEILQLAKVCAKYDKVMPVHTRLFTLYDNHSLYEMLSIARATCVKLLISHFVYQYGEGLMEDALEIIEKARQSGLNIMLDSGMYTNWATLVDTATFDERTLRDNDVMLSKLIVATGKYYGRHLTPSLYKELRKYHKDDSIICITNCKDEMYMALNRSYCMPSTDIGPYQKGEGHPQIAGTYPKYIKEMVRERGDLSIEMAVKKASYLPAKLFGFCNKGQIDVGYDADITILNLQEIEDLARFPHEGYPDTKPKGIYYVIINGKIVVDQGMTRNERAGRVIDGRNG</sequence>
<dbReference type="EMBL" id="AP024169">
    <property type="protein sequence ID" value="BCN31263.1"/>
    <property type="molecule type" value="Genomic_DNA"/>
</dbReference>
<dbReference type="Gene3D" id="2.30.40.10">
    <property type="entry name" value="Urease, subunit C, domain 1"/>
    <property type="match status" value="1"/>
</dbReference>
<evidence type="ECO:0000313" key="4">
    <source>
        <dbReference type="Proteomes" id="UP000595897"/>
    </source>
</evidence>
<accession>A0A7R7ICZ6</accession>